<feature type="compositionally biased region" description="Basic and acidic residues" evidence="1">
    <location>
        <begin position="77"/>
        <end position="112"/>
    </location>
</feature>
<feature type="compositionally biased region" description="Polar residues" evidence="1">
    <location>
        <begin position="116"/>
        <end position="129"/>
    </location>
</feature>
<dbReference type="Proteomes" id="UP000030748">
    <property type="component" value="Unassembled WGS sequence"/>
</dbReference>
<dbReference type="EMBL" id="KI630762">
    <property type="protein sequence ID" value="EYU33483.1"/>
    <property type="molecule type" value="Genomic_DNA"/>
</dbReference>
<proteinExistence type="predicted"/>
<reference evidence="2 3" key="1">
    <citation type="journal article" date="2013" name="Proc. Natl. Acad. Sci. U.S.A.">
        <title>Fine-scale variation in meiotic recombination in Mimulus inferred from population shotgun sequencing.</title>
        <authorList>
            <person name="Hellsten U."/>
            <person name="Wright K.M."/>
            <person name="Jenkins J."/>
            <person name="Shu S."/>
            <person name="Yuan Y."/>
            <person name="Wessler S.R."/>
            <person name="Schmutz J."/>
            <person name="Willis J.H."/>
            <person name="Rokhsar D.S."/>
        </authorList>
    </citation>
    <scope>NUCLEOTIDE SEQUENCE [LARGE SCALE GENOMIC DNA]</scope>
    <source>
        <strain evidence="3">cv. DUN x IM62</strain>
    </source>
</reference>
<gene>
    <name evidence="2" type="ORF">MIMGU_mgv1a0199023mg</name>
</gene>
<evidence type="ECO:0000256" key="1">
    <source>
        <dbReference type="SAM" id="MobiDB-lite"/>
    </source>
</evidence>
<evidence type="ECO:0000313" key="3">
    <source>
        <dbReference type="Proteomes" id="UP000030748"/>
    </source>
</evidence>
<dbReference type="STRING" id="4155.A0A022R1M8"/>
<dbReference type="AlphaFoldDB" id="A0A022R1M8"/>
<accession>A0A022R1M8</accession>
<organism evidence="2 3">
    <name type="scientific">Erythranthe guttata</name>
    <name type="common">Yellow monkey flower</name>
    <name type="synonym">Mimulus guttatus</name>
    <dbReference type="NCBI Taxonomy" id="4155"/>
    <lineage>
        <taxon>Eukaryota</taxon>
        <taxon>Viridiplantae</taxon>
        <taxon>Streptophyta</taxon>
        <taxon>Embryophyta</taxon>
        <taxon>Tracheophyta</taxon>
        <taxon>Spermatophyta</taxon>
        <taxon>Magnoliopsida</taxon>
        <taxon>eudicotyledons</taxon>
        <taxon>Gunneridae</taxon>
        <taxon>Pentapetalae</taxon>
        <taxon>asterids</taxon>
        <taxon>lamiids</taxon>
        <taxon>Lamiales</taxon>
        <taxon>Phrymaceae</taxon>
        <taxon>Erythranthe</taxon>
    </lineage>
</organism>
<feature type="non-terminal residue" evidence="2">
    <location>
        <position position="149"/>
    </location>
</feature>
<keyword evidence="3" id="KW-1185">Reference proteome</keyword>
<protein>
    <submittedName>
        <fullName evidence="2">Uncharacterized protein</fullName>
    </submittedName>
</protein>
<feature type="region of interest" description="Disordered" evidence="1">
    <location>
        <begin position="63"/>
        <end position="149"/>
    </location>
</feature>
<name>A0A022R1M8_ERYGU</name>
<sequence length="149" mass="17031">EYQRGVSAWNFDVEDLKLQASMLLDEDEIRQIKEEEDSQKITTSEKRSIKIIVFCWEKTNGNDVPVVESPMNKGNVSKRDLTEYDNEEKKELKKSESKAELPPMVDKDKEAALAKTRNQTGRPRETQSGPIMPGAMLSHSMSDRARNTE</sequence>
<evidence type="ECO:0000313" key="2">
    <source>
        <dbReference type="EMBL" id="EYU33483.1"/>
    </source>
</evidence>
<feature type="non-terminal residue" evidence="2">
    <location>
        <position position="1"/>
    </location>
</feature>